<evidence type="ECO:0000256" key="1">
    <source>
        <dbReference type="ARBA" id="ARBA00004123"/>
    </source>
</evidence>
<feature type="compositionally biased region" description="Polar residues" evidence="6">
    <location>
        <begin position="26"/>
        <end position="39"/>
    </location>
</feature>
<protein>
    <submittedName>
        <fullName evidence="8">TAF11</fullName>
    </submittedName>
</protein>
<evidence type="ECO:0000313" key="8">
    <source>
        <dbReference type="EMBL" id="CAE1140858.1"/>
    </source>
</evidence>
<feature type="compositionally biased region" description="Polar residues" evidence="6">
    <location>
        <begin position="66"/>
        <end position="95"/>
    </location>
</feature>
<dbReference type="InterPro" id="IPR009072">
    <property type="entry name" value="Histone-fold"/>
</dbReference>
<dbReference type="PANTHER" id="PTHR13218">
    <property type="entry name" value="TRANSCRIPTION INITIATION FACTOR TFIID SUBUNIT 11-RELATED"/>
    <property type="match status" value="1"/>
</dbReference>
<dbReference type="Proteomes" id="UP000597762">
    <property type="component" value="Unassembled WGS sequence"/>
</dbReference>
<dbReference type="Gene3D" id="1.10.20.10">
    <property type="entry name" value="Histone, subunit A"/>
    <property type="match status" value="1"/>
</dbReference>
<evidence type="ECO:0000259" key="7">
    <source>
        <dbReference type="Pfam" id="PF04719"/>
    </source>
</evidence>
<dbReference type="CDD" id="cd08048">
    <property type="entry name" value="HFD_TAF11"/>
    <property type="match status" value="1"/>
</dbReference>
<proteinExistence type="inferred from homology"/>
<keyword evidence="4" id="KW-0804">Transcription</keyword>
<dbReference type="GO" id="GO:0016251">
    <property type="term" value="F:RNA polymerase II general transcription initiation factor activity"/>
    <property type="evidence" value="ECO:0007669"/>
    <property type="project" value="TreeGrafter"/>
</dbReference>
<organism evidence="8 9">
    <name type="scientific">Acanthosepion pharaonis</name>
    <name type="common">Pharaoh cuttlefish</name>
    <name type="synonym">Sepia pharaonis</name>
    <dbReference type="NCBI Taxonomy" id="158019"/>
    <lineage>
        <taxon>Eukaryota</taxon>
        <taxon>Metazoa</taxon>
        <taxon>Spiralia</taxon>
        <taxon>Lophotrochozoa</taxon>
        <taxon>Mollusca</taxon>
        <taxon>Cephalopoda</taxon>
        <taxon>Coleoidea</taxon>
        <taxon>Decapodiformes</taxon>
        <taxon>Sepiida</taxon>
        <taxon>Sepiina</taxon>
        <taxon>Sepiidae</taxon>
        <taxon>Acanthosepion</taxon>
    </lineage>
</organism>
<evidence type="ECO:0000256" key="5">
    <source>
        <dbReference type="ARBA" id="ARBA00023242"/>
    </source>
</evidence>
<dbReference type="InterPro" id="IPR045127">
    <property type="entry name" value="TAF11-like"/>
</dbReference>
<dbReference type="Pfam" id="PF04719">
    <property type="entry name" value="TAFII28"/>
    <property type="match status" value="1"/>
</dbReference>
<dbReference type="FunFam" id="1.10.20.10:FF:000025">
    <property type="entry name" value="Transcription initiation factor TFIID subunit 11"/>
    <property type="match status" value="1"/>
</dbReference>
<evidence type="ECO:0000256" key="3">
    <source>
        <dbReference type="ARBA" id="ARBA00023015"/>
    </source>
</evidence>
<feature type="domain" description="TAFII28-like protein" evidence="7">
    <location>
        <begin position="207"/>
        <end position="292"/>
    </location>
</feature>
<evidence type="ECO:0000256" key="2">
    <source>
        <dbReference type="ARBA" id="ARBA00009788"/>
    </source>
</evidence>
<dbReference type="EMBL" id="CAHIKZ030000018">
    <property type="protein sequence ID" value="CAE1140858.1"/>
    <property type="molecule type" value="Genomic_DNA"/>
</dbReference>
<accession>A0A812ALT2</accession>
<evidence type="ECO:0000256" key="4">
    <source>
        <dbReference type="ARBA" id="ARBA00023163"/>
    </source>
</evidence>
<dbReference type="GO" id="GO:0051123">
    <property type="term" value="P:RNA polymerase II preinitiation complex assembly"/>
    <property type="evidence" value="ECO:0007669"/>
    <property type="project" value="InterPro"/>
</dbReference>
<feature type="compositionally biased region" description="Basic and acidic residues" evidence="6">
    <location>
        <begin position="158"/>
        <end position="183"/>
    </location>
</feature>
<comment type="caution">
    <text evidence="8">The sequence shown here is derived from an EMBL/GenBank/DDBJ whole genome shotgun (WGS) entry which is preliminary data.</text>
</comment>
<dbReference type="GO" id="GO:0005669">
    <property type="term" value="C:transcription factor TFIID complex"/>
    <property type="evidence" value="ECO:0007669"/>
    <property type="project" value="InterPro"/>
</dbReference>
<dbReference type="OrthoDB" id="28335at2759"/>
<name>A0A812ALT2_ACAPH</name>
<comment type="subcellular location">
    <subcellularLocation>
        <location evidence="1">Nucleus</location>
    </subcellularLocation>
</comment>
<dbReference type="PANTHER" id="PTHR13218:SF8">
    <property type="entry name" value="TRANSCRIPTION INITIATION FACTOR TFIID SUBUNIT 11"/>
    <property type="match status" value="1"/>
</dbReference>
<gene>
    <name evidence="8" type="ORF">SPHA_698</name>
</gene>
<feature type="compositionally biased region" description="Basic and acidic residues" evidence="6">
    <location>
        <begin position="109"/>
        <end position="121"/>
    </location>
</feature>
<dbReference type="SUPFAM" id="SSF47113">
    <property type="entry name" value="Histone-fold"/>
    <property type="match status" value="1"/>
</dbReference>
<feature type="compositionally biased region" description="Polar residues" evidence="6">
    <location>
        <begin position="46"/>
        <end position="55"/>
    </location>
</feature>
<feature type="compositionally biased region" description="Basic and acidic residues" evidence="6">
    <location>
        <begin position="8"/>
        <end position="17"/>
    </location>
</feature>
<feature type="region of interest" description="Disordered" evidence="6">
    <location>
        <begin position="1"/>
        <end position="202"/>
    </location>
</feature>
<dbReference type="GO" id="GO:0046982">
    <property type="term" value="F:protein heterodimerization activity"/>
    <property type="evidence" value="ECO:0007669"/>
    <property type="project" value="InterPro"/>
</dbReference>
<keyword evidence="5" id="KW-0539">Nucleus</keyword>
<dbReference type="AlphaFoldDB" id="A0A812ALT2"/>
<sequence>MTNILNRVDTKPEENEKGTPGPGSNVGCNQTSTGPNNSAVVALFPNTASSCSSTEDILPQKPPTNTPALAQGPSSSVITQQLGQTQSNDHPSSSKAAVLPGLENNEINRLPDCKSENKTSPEVEEGTASSSCNKGTGEVSCDTVVPPTSTGNNSAAVEKIEAKEDEKEKNNQASSGEKRKLEDDGSDEQSSAKQKSEKHEERLKMQVLVSNFSEDQLNRYEMYRRAAFPKAAIKRLMQSITGSSVSQNVVIAMSGIAKVFVGEVVEEALDVLEQWKDSGPLQPKHLREAVRRLKHHGLVPSTKYKNSFKVQKFFFSLLSRQGSLFGHQTPFFLHLFSSRPPGYYAFSFTAARSSTLHLWTSFQLSFLWLFQEDFSKLSLKGKLALSNFVTHTSFTYGQTLLPFQQGERKRTSSF</sequence>
<comment type="similarity">
    <text evidence="2">Belongs to the TAF11 family.</text>
</comment>
<evidence type="ECO:0000313" key="9">
    <source>
        <dbReference type="Proteomes" id="UP000597762"/>
    </source>
</evidence>
<evidence type="ECO:0000256" key="6">
    <source>
        <dbReference type="SAM" id="MobiDB-lite"/>
    </source>
</evidence>
<reference evidence="8" key="1">
    <citation type="submission" date="2021-01" db="EMBL/GenBank/DDBJ databases">
        <authorList>
            <person name="Li R."/>
            <person name="Bekaert M."/>
        </authorList>
    </citation>
    <scope>NUCLEOTIDE SEQUENCE</scope>
    <source>
        <strain evidence="8">Farmed</strain>
    </source>
</reference>
<keyword evidence="3" id="KW-0805">Transcription regulation</keyword>
<keyword evidence="9" id="KW-1185">Reference proteome</keyword>
<dbReference type="InterPro" id="IPR006809">
    <property type="entry name" value="TAFII28_dom"/>
</dbReference>